<evidence type="ECO:0000256" key="2">
    <source>
        <dbReference type="ARBA" id="ARBA00022898"/>
    </source>
</evidence>
<dbReference type="InterPro" id="IPR000524">
    <property type="entry name" value="Tscrpt_reg_HTH_GntR"/>
</dbReference>
<keyword evidence="4" id="KW-0238">DNA-binding</keyword>
<evidence type="ECO:0000313" key="8">
    <source>
        <dbReference type="Proteomes" id="UP001202550"/>
    </source>
</evidence>
<dbReference type="Gene3D" id="1.10.10.10">
    <property type="entry name" value="Winged helix-like DNA-binding domain superfamily/Winged helix DNA-binding domain"/>
    <property type="match status" value="1"/>
</dbReference>
<evidence type="ECO:0000256" key="4">
    <source>
        <dbReference type="ARBA" id="ARBA00023125"/>
    </source>
</evidence>
<dbReference type="InterPro" id="IPR015421">
    <property type="entry name" value="PyrdxlP-dep_Trfase_major"/>
</dbReference>
<keyword evidence="5" id="KW-0804">Transcription</keyword>
<dbReference type="Pfam" id="PF00392">
    <property type="entry name" value="GntR"/>
    <property type="match status" value="1"/>
</dbReference>
<feature type="domain" description="HTH gntR-type" evidence="6">
    <location>
        <begin position="14"/>
        <end position="82"/>
    </location>
</feature>
<comment type="caution">
    <text evidence="7">The sequence shown here is derived from an EMBL/GenBank/DDBJ whole genome shotgun (WGS) entry which is preliminary data.</text>
</comment>
<dbReference type="InterPro" id="IPR036390">
    <property type="entry name" value="WH_DNA-bd_sf"/>
</dbReference>
<dbReference type="Pfam" id="PF00155">
    <property type="entry name" value="Aminotran_1_2"/>
    <property type="match status" value="1"/>
</dbReference>
<dbReference type="SUPFAM" id="SSF53383">
    <property type="entry name" value="PLP-dependent transferases"/>
    <property type="match status" value="1"/>
</dbReference>
<evidence type="ECO:0000259" key="6">
    <source>
        <dbReference type="PROSITE" id="PS50949"/>
    </source>
</evidence>
<protein>
    <submittedName>
        <fullName evidence="7">PLP-dependent aminotransferase family protein</fullName>
    </submittedName>
</protein>
<gene>
    <name evidence="7" type="ORF">M3N55_14100</name>
</gene>
<keyword evidence="8" id="KW-1185">Reference proteome</keyword>
<dbReference type="InterPro" id="IPR015424">
    <property type="entry name" value="PyrdxlP-dep_Trfase"/>
</dbReference>
<dbReference type="PROSITE" id="PS50949">
    <property type="entry name" value="HTH_GNTR"/>
    <property type="match status" value="1"/>
</dbReference>
<dbReference type="SMART" id="SM00345">
    <property type="entry name" value="HTH_GNTR"/>
    <property type="match status" value="1"/>
</dbReference>
<dbReference type="PANTHER" id="PTHR46577:SF1">
    <property type="entry name" value="HTH-TYPE TRANSCRIPTIONAL REGULATORY PROTEIN GABR"/>
    <property type="match status" value="1"/>
</dbReference>
<dbReference type="SUPFAM" id="SSF46785">
    <property type="entry name" value="Winged helix' DNA-binding domain"/>
    <property type="match status" value="1"/>
</dbReference>
<dbReference type="InterPro" id="IPR036388">
    <property type="entry name" value="WH-like_DNA-bd_sf"/>
</dbReference>
<dbReference type="Gene3D" id="3.40.640.10">
    <property type="entry name" value="Type I PLP-dependent aspartate aminotransferase-like (Major domain)"/>
    <property type="match status" value="1"/>
</dbReference>
<keyword evidence="3" id="KW-0805">Transcription regulation</keyword>
<evidence type="ECO:0000256" key="3">
    <source>
        <dbReference type="ARBA" id="ARBA00023015"/>
    </source>
</evidence>
<dbReference type="InterPro" id="IPR004839">
    <property type="entry name" value="Aminotransferase_I/II_large"/>
</dbReference>
<dbReference type="RefSeq" id="WP_249060178.1">
    <property type="nucleotide sequence ID" value="NZ_JALZWP010000017.1"/>
</dbReference>
<accession>A0ABT0M4T7</accession>
<evidence type="ECO:0000256" key="1">
    <source>
        <dbReference type="ARBA" id="ARBA00005384"/>
    </source>
</evidence>
<keyword evidence="2" id="KW-0663">Pyridoxal phosphate</keyword>
<evidence type="ECO:0000313" key="7">
    <source>
        <dbReference type="EMBL" id="MCL1629867.1"/>
    </source>
</evidence>
<keyword evidence="7" id="KW-0032">Aminotransferase</keyword>
<proteinExistence type="inferred from homology"/>
<dbReference type="PANTHER" id="PTHR46577">
    <property type="entry name" value="HTH-TYPE TRANSCRIPTIONAL REGULATORY PROTEIN GABR"/>
    <property type="match status" value="1"/>
</dbReference>
<dbReference type="GO" id="GO:0008483">
    <property type="term" value="F:transaminase activity"/>
    <property type="evidence" value="ECO:0007669"/>
    <property type="project" value="UniProtKB-KW"/>
</dbReference>
<name>A0ABT0M4T7_9RHOB</name>
<comment type="similarity">
    <text evidence="1">In the C-terminal section; belongs to the class-I pyridoxal-phosphate-dependent aminotransferase family.</text>
</comment>
<dbReference type="CDD" id="cd00609">
    <property type="entry name" value="AAT_like"/>
    <property type="match status" value="1"/>
</dbReference>
<dbReference type="InterPro" id="IPR051446">
    <property type="entry name" value="HTH_trans_reg/aminotransferase"/>
</dbReference>
<evidence type="ECO:0000256" key="5">
    <source>
        <dbReference type="ARBA" id="ARBA00023163"/>
    </source>
</evidence>
<keyword evidence="7" id="KW-0808">Transferase</keyword>
<reference evidence="7 8" key="1">
    <citation type="submission" date="2022-05" db="EMBL/GenBank/DDBJ databases">
        <title>Seasonal and diel survey of microbial diversity of the Tyrrhenian coast.</title>
        <authorList>
            <person name="Gattoni G."/>
            <person name="Corral P."/>
        </authorList>
    </citation>
    <scope>NUCLEOTIDE SEQUENCE [LARGE SCALE GENOMIC DNA]</scope>
    <source>
        <strain evidence="7 8">V10</strain>
    </source>
</reference>
<organism evidence="7 8">
    <name type="scientific">Roseinatronobacter domitianus</name>
    <dbReference type="NCBI Taxonomy" id="2940293"/>
    <lineage>
        <taxon>Bacteria</taxon>
        <taxon>Pseudomonadati</taxon>
        <taxon>Pseudomonadota</taxon>
        <taxon>Alphaproteobacteria</taxon>
        <taxon>Rhodobacterales</taxon>
        <taxon>Paracoccaceae</taxon>
        <taxon>Roseinatronobacter</taxon>
    </lineage>
</organism>
<dbReference type="Proteomes" id="UP001202550">
    <property type="component" value="Unassembled WGS sequence"/>
</dbReference>
<dbReference type="EMBL" id="JALZWP010000017">
    <property type="protein sequence ID" value="MCL1629867.1"/>
    <property type="molecule type" value="Genomic_DNA"/>
</dbReference>
<dbReference type="InterPro" id="IPR015422">
    <property type="entry name" value="PyrdxlP-dep_Trfase_small"/>
</dbReference>
<sequence>MDTILAHYMPGGGRSKFRDVVAAIHAAIAKGALAPGDQLPPVRDLAWKLDMTPGTVARAYAALTDEGMTEGQVGRGTFIAQPSPPVQFVPEPWFDAGLAAEAEADDQVSLFATALPDMGQVALIHDAFARLGSRPPRDLLAYPSRSGFEPARHAVLHWLSGAALGPIDHEDLVLSHGGQSGVSLVMQSVLHGRKPVVLLEELTYPGFRRAAQLLRADVVSVPMDAQGIIPEALAELAQKHDAQLLCTCPEVHNPTGIFTPQSRRVQIAEVAAQLGLHILEDDCYRVGDARASSYRALLPNLGWYVSSLSKSLTPALRIGFAVAPRAHASTLRRAAEHGFFGLARPLADLTEDVLLRPETAEIAEKIRAQLQRYTRVAVNGLGGYDLRWGDDIPFLWLNLPDGWRAGSFTKAAAGRGVQLRSAEDFALRDARLPHAVRIGINAQIPLPRFESAIARLRDLLDNPPEGMVV</sequence>
<dbReference type="Gene3D" id="3.90.1150.10">
    <property type="entry name" value="Aspartate Aminotransferase, domain 1"/>
    <property type="match status" value="1"/>
</dbReference>